<gene>
    <name evidence="2" type="ORF">ACFSCT_11050</name>
</gene>
<protein>
    <submittedName>
        <fullName evidence="2">TfoX/Sxy family protein</fullName>
    </submittedName>
</protein>
<evidence type="ECO:0000259" key="1">
    <source>
        <dbReference type="Pfam" id="PF04993"/>
    </source>
</evidence>
<proteinExistence type="predicted"/>
<accession>A0ABW4R810</accession>
<dbReference type="RefSeq" id="WP_379142725.1">
    <property type="nucleotide sequence ID" value="NZ_JBHUEN010000031.1"/>
</dbReference>
<keyword evidence="3" id="KW-1185">Reference proteome</keyword>
<reference evidence="3" key="1">
    <citation type="journal article" date="2019" name="Int. J. Syst. Evol. Microbiol.">
        <title>The Global Catalogue of Microorganisms (GCM) 10K type strain sequencing project: providing services to taxonomists for standard genome sequencing and annotation.</title>
        <authorList>
            <consortium name="The Broad Institute Genomics Platform"/>
            <consortium name="The Broad Institute Genome Sequencing Center for Infectious Disease"/>
            <person name="Wu L."/>
            <person name="Ma J."/>
        </authorList>
    </citation>
    <scope>NUCLEOTIDE SEQUENCE [LARGE SCALE GENOMIC DNA]</scope>
    <source>
        <strain evidence="3">CCUG 56029</strain>
    </source>
</reference>
<organism evidence="2 3">
    <name type="scientific">Paracoccus pacificus</name>
    <dbReference type="NCBI Taxonomy" id="1463598"/>
    <lineage>
        <taxon>Bacteria</taxon>
        <taxon>Pseudomonadati</taxon>
        <taxon>Pseudomonadota</taxon>
        <taxon>Alphaproteobacteria</taxon>
        <taxon>Rhodobacterales</taxon>
        <taxon>Paracoccaceae</taxon>
        <taxon>Paracoccus</taxon>
    </lineage>
</organism>
<dbReference type="InterPro" id="IPR007076">
    <property type="entry name" value="TfoX_N"/>
</dbReference>
<dbReference type="Proteomes" id="UP001597213">
    <property type="component" value="Unassembled WGS sequence"/>
</dbReference>
<evidence type="ECO:0000313" key="2">
    <source>
        <dbReference type="EMBL" id="MFD1882250.1"/>
    </source>
</evidence>
<dbReference type="Pfam" id="PF04993">
    <property type="entry name" value="TfoX_N"/>
    <property type="match status" value="1"/>
</dbReference>
<dbReference type="EMBL" id="JBHUEN010000031">
    <property type="protein sequence ID" value="MFD1882250.1"/>
    <property type="molecule type" value="Genomic_DNA"/>
</dbReference>
<evidence type="ECO:0000313" key="3">
    <source>
        <dbReference type="Proteomes" id="UP001597213"/>
    </source>
</evidence>
<dbReference type="Gene3D" id="3.30.1460.30">
    <property type="entry name" value="YgaC/TfoX-N like chaperone"/>
    <property type="match status" value="1"/>
</dbReference>
<sequence length="110" mass="11901">MARDAGLEEMMRADLGDLPNLREQAMFGGLCFMMNGNMVACIHKGTGLYRVGDAGMAQALAVPGTTQAMMGQRVMKGYVYLDVDHLDDDDTRAALTGIAIDFVRGLDPKE</sequence>
<name>A0ABW4R810_9RHOB</name>
<feature type="domain" description="TfoX N-terminal" evidence="1">
    <location>
        <begin position="15"/>
        <end position="100"/>
    </location>
</feature>
<dbReference type="SUPFAM" id="SSF159894">
    <property type="entry name" value="YgaC/TfoX-N like"/>
    <property type="match status" value="1"/>
</dbReference>
<comment type="caution">
    <text evidence="2">The sequence shown here is derived from an EMBL/GenBank/DDBJ whole genome shotgun (WGS) entry which is preliminary data.</text>
</comment>